<dbReference type="Proteomes" id="UP000280066">
    <property type="component" value="Unassembled WGS sequence"/>
</dbReference>
<dbReference type="PANTHER" id="PTHR47515">
    <property type="entry name" value="LOW CALCIUM RESPONSE LOCUS PROTEIN T"/>
    <property type="match status" value="1"/>
</dbReference>
<evidence type="ECO:0000313" key="4">
    <source>
        <dbReference type="Proteomes" id="UP000280066"/>
    </source>
</evidence>
<comment type="caution">
    <text evidence="3">The sequence shown here is derived from an EMBL/GenBank/DDBJ whole genome shotgun (WGS) entry which is preliminary data.</text>
</comment>
<sequence length="314" mass="36019">AASTTGSPRTTIAPSKPYATSSTTSCPESELSIRLLLADHLIDAYRISARRACRVIGLQRASFAYQARGRDDTVLRQRLRELAQVRVRYGSQRLYILLRREGWLDNHKRVHRLYCLEGLNLRSKRPRRNRAAAHRLERLPLGRLHQSWSMDFVADNLFDGRKIRALTIVDNFSRQCLAIHVGQSLKGEDVVAVMQRLQQQLGVVPERIQVDNGSEFISKALDRWAYDQHVTLDFSRPGKPTDNPYIESFNGSFRDECLNVHWFLSLTDAQDKIEQWRQEYNGFRPHSSLQNLTPDEVVAAATTVELQNDLLPIN</sequence>
<dbReference type="Pfam" id="PF13683">
    <property type="entry name" value="rve_3"/>
    <property type="match status" value="1"/>
</dbReference>
<dbReference type="OrthoDB" id="1495855at2"/>
<feature type="region of interest" description="Disordered" evidence="1">
    <location>
        <begin position="1"/>
        <end position="25"/>
    </location>
</feature>
<evidence type="ECO:0000259" key="2">
    <source>
        <dbReference type="PROSITE" id="PS50994"/>
    </source>
</evidence>
<evidence type="ECO:0000256" key="1">
    <source>
        <dbReference type="SAM" id="MobiDB-lite"/>
    </source>
</evidence>
<dbReference type="InterPro" id="IPR036397">
    <property type="entry name" value="RNaseH_sf"/>
</dbReference>
<dbReference type="InterPro" id="IPR012337">
    <property type="entry name" value="RNaseH-like_sf"/>
</dbReference>
<organism evidence="3 4">
    <name type="scientific">Hymenobacter metallilatus</name>
    <dbReference type="NCBI Taxonomy" id="2493666"/>
    <lineage>
        <taxon>Bacteria</taxon>
        <taxon>Pseudomonadati</taxon>
        <taxon>Bacteroidota</taxon>
        <taxon>Cytophagia</taxon>
        <taxon>Cytophagales</taxon>
        <taxon>Hymenobacteraceae</taxon>
        <taxon>Hymenobacter</taxon>
    </lineage>
</organism>
<dbReference type="InterPro" id="IPR048020">
    <property type="entry name" value="Transpos_IS3"/>
</dbReference>
<dbReference type="EMBL" id="RWIS01000014">
    <property type="protein sequence ID" value="RSK24907.1"/>
    <property type="molecule type" value="Genomic_DNA"/>
</dbReference>
<dbReference type="PROSITE" id="PS50994">
    <property type="entry name" value="INTEGRASE"/>
    <property type="match status" value="1"/>
</dbReference>
<reference evidence="3 4" key="1">
    <citation type="submission" date="2018-12" db="EMBL/GenBank/DDBJ databases">
        <authorList>
            <person name="Feng G."/>
            <person name="Zhu H."/>
        </authorList>
    </citation>
    <scope>NUCLEOTIDE SEQUENCE [LARGE SCALE GENOMIC DNA]</scope>
    <source>
        <strain evidence="3 4">9PBR-2</strain>
    </source>
</reference>
<evidence type="ECO:0000313" key="3">
    <source>
        <dbReference type="EMBL" id="RSK24907.1"/>
    </source>
</evidence>
<proteinExistence type="predicted"/>
<name>A0A3R9LPW5_9BACT</name>
<dbReference type="Gene3D" id="3.30.420.10">
    <property type="entry name" value="Ribonuclease H-like superfamily/Ribonuclease H"/>
    <property type="match status" value="1"/>
</dbReference>
<feature type="non-terminal residue" evidence="3">
    <location>
        <position position="1"/>
    </location>
</feature>
<feature type="domain" description="Integrase catalytic" evidence="2">
    <location>
        <begin position="136"/>
        <end position="302"/>
    </location>
</feature>
<dbReference type="PANTHER" id="PTHR47515:SF1">
    <property type="entry name" value="BLR2054 PROTEIN"/>
    <property type="match status" value="1"/>
</dbReference>
<dbReference type="AlphaFoldDB" id="A0A3R9LPW5"/>
<gene>
    <name evidence="3" type="ORF">EI290_17910</name>
</gene>
<dbReference type="SUPFAM" id="SSF53098">
    <property type="entry name" value="Ribonuclease H-like"/>
    <property type="match status" value="1"/>
</dbReference>
<dbReference type="GO" id="GO:0015074">
    <property type="term" value="P:DNA integration"/>
    <property type="evidence" value="ECO:0007669"/>
    <property type="project" value="InterPro"/>
</dbReference>
<protein>
    <submittedName>
        <fullName evidence="3">IS3 family transposase</fullName>
    </submittedName>
</protein>
<keyword evidence="4" id="KW-1185">Reference proteome</keyword>
<dbReference type="Pfam" id="PF13276">
    <property type="entry name" value="HTH_21"/>
    <property type="match status" value="1"/>
</dbReference>
<accession>A0A3R9LPW5</accession>
<dbReference type="NCBIfam" id="NF033516">
    <property type="entry name" value="transpos_IS3"/>
    <property type="match status" value="1"/>
</dbReference>
<dbReference type="GO" id="GO:0003676">
    <property type="term" value="F:nucleic acid binding"/>
    <property type="evidence" value="ECO:0007669"/>
    <property type="project" value="InterPro"/>
</dbReference>
<dbReference type="InterPro" id="IPR025948">
    <property type="entry name" value="HTH-like_dom"/>
</dbReference>
<dbReference type="InterPro" id="IPR001584">
    <property type="entry name" value="Integrase_cat-core"/>
</dbReference>